<reference evidence="1" key="1">
    <citation type="submission" date="2020-03" db="EMBL/GenBank/DDBJ databases">
        <authorList>
            <person name="Weist P."/>
        </authorList>
    </citation>
    <scope>NUCLEOTIDE SEQUENCE</scope>
</reference>
<evidence type="ECO:0000313" key="2">
    <source>
        <dbReference type="Proteomes" id="UP001153269"/>
    </source>
</evidence>
<protein>
    <submittedName>
        <fullName evidence="1">Uncharacterized protein</fullName>
    </submittedName>
</protein>
<accession>A0A9N7Z2Y0</accession>
<comment type="caution">
    <text evidence="1">The sequence shown here is derived from an EMBL/GenBank/DDBJ whole genome shotgun (WGS) entry which is preliminary data.</text>
</comment>
<keyword evidence="2" id="KW-1185">Reference proteome</keyword>
<sequence length="114" mass="13050">MTRCLVKRVSPENRFSNSYSPSNNPLIPKRTLKSKTWTFYLFVTPTVENNILEMTNREGRRKYGNGWKGMDEADLRTNVLLLILTVPTSLCRVARLKRGTEHLQSGLRGANNLP</sequence>
<name>A0A9N7Z2Y0_PLEPL</name>
<evidence type="ECO:0000313" key="1">
    <source>
        <dbReference type="EMBL" id="CAB1446929.1"/>
    </source>
</evidence>
<proteinExistence type="predicted"/>
<dbReference type="AlphaFoldDB" id="A0A9N7Z2Y0"/>
<gene>
    <name evidence="1" type="ORF">PLEPLA_LOCUS34641</name>
</gene>
<organism evidence="1 2">
    <name type="scientific">Pleuronectes platessa</name>
    <name type="common">European plaice</name>
    <dbReference type="NCBI Taxonomy" id="8262"/>
    <lineage>
        <taxon>Eukaryota</taxon>
        <taxon>Metazoa</taxon>
        <taxon>Chordata</taxon>
        <taxon>Craniata</taxon>
        <taxon>Vertebrata</taxon>
        <taxon>Euteleostomi</taxon>
        <taxon>Actinopterygii</taxon>
        <taxon>Neopterygii</taxon>
        <taxon>Teleostei</taxon>
        <taxon>Neoteleostei</taxon>
        <taxon>Acanthomorphata</taxon>
        <taxon>Carangaria</taxon>
        <taxon>Pleuronectiformes</taxon>
        <taxon>Pleuronectoidei</taxon>
        <taxon>Pleuronectidae</taxon>
        <taxon>Pleuronectes</taxon>
    </lineage>
</organism>
<dbReference type="EMBL" id="CADEAL010003930">
    <property type="protein sequence ID" value="CAB1446929.1"/>
    <property type="molecule type" value="Genomic_DNA"/>
</dbReference>
<dbReference type="Proteomes" id="UP001153269">
    <property type="component" value="Unassembled WGS sequence"/>
</dbReference>